<dbReference type="InterPro" id="IPR033254">
    <property type="entry name" value="Plant_FLA"/>
</dbReference>
<evidence type="ECO:0000259" key="11">
    <source>
        <dbReference type="PROSITE" id="PS50213"/>
    </source>
</evidence>
<dbReference type="Proteomes" id="UP001210211">
    <property type="component" value="Unassembled WGS sequence"/>
</dbReference>
<feature type="signal peptide" evidence="10">
    <location>
        <begin position="1"/>
        <end position="25"/>
    </location>
</feature>
<dbReference type="AlphaFoldDB" id="A0AAD5ZBE2"/>
<comment type="caution">
    <text evidence="12">The sequence shown here is derived from an EMBL/GenBank/DDBJ whole genome shotgun (WGS) entry which is preliminary data.</text>
</comment>
<evidence type="ECO:0000256" key="8">
    <source>
        <dbReference type="SAM" id="MobiDB-lite"/>
    </source>
</evidence>
<evidence type="ECO:0000256" key="3">
    <source>
        <dbReference type="ARBA" id="ARBA00022475"/>
    </source>
</evidence>
<feature type="domain" description="FAS1" evidence="11">
    <location>
        <begin position="186"/>
        <end position="326"/>
    </location>
</feature>
<keyword evidence="4" id="KW-0325">Glycoprotein</keyword>
<evidence type="ECO:0000256" key="1">
    <source>
        <dbReference type="ARBA" id="ARBA00004609"/>
    </source>
</evidence>
<dbReference type="Gene3D" id="2.30.180.10">
    <property type="entry name" value="FAS1 domain"/>
    <property type="match status" value="1"/>
</dbReference>
<keyword evidence="6 9" id="KW-0472">Membrane</keyword>
<evidence type="ECO:0000256" key="10">
    <source>
        <dbReference type="SAM" id="SignalP"/>
    </source>
</evidence>
<keyword evidence="4" id="KW-0336">GPI-anchor</keyword>
<keyword evidence="13" id="KW-1185">Reference proteome</keyword>
<organism evidence="12 13">
    <name type="scientific">Rhynchospora tenuis</name>
    <dbReference type="NCBI Taxonomy" id="198213"/>
    <lineage>
        <taxon>Eukaryota</taxon>
        <taxon>Viridiplantae</taxon>
        <taxon>Streptophyta</taxon>
        <taxon>Embryophyta</taxon>
        <taxon>Tracheophyta</taxon>
        <taxon>Spermatophyta</taxon>
        <taxon>Magnoliopsida</taxon>
        <taxon>Liliopsida</taxon>
        <taxon>Poales</taxon>
        <taxon>Cyperaceae</taxon>
        <taxon>Cyperoideae</taxon>
        <taxon>Rhynchosporeae</taxon>
        <taxon>Rhynchospora</taxon>
    </lineage>
</organism>
<proteinExistence type="inferred from homology"/>
<dbReference type="GO" id="GO:0098552">
    <property type="term" value="C:side of membrane"/>
    <property type="evidence" value="ECO:0007669"/>
    <property type="project" value="UniProtKB-KW"/>
</dbReference>
<comment type="subcellular location">
    <subcellularLocation>
        <location evidence="1">Cell membrane</location>
        <topology evidence="1">Lipid-anchor</topology>
        <topology evidence="1">GPI-anchor</topology>
    </subcellularLocation>
</comment>
<dbReference type="PANTHER" id="PTHR32382">
    <property type="entry name" value="FASCICLIN-LIKE ARABINOGALACTAN PROTEIN"/>
    <property type="match status" value="1"/>
</dbReference>
<dbReference type="PROSITE" id="PS50213">
    <property type="entry name" value="FAS1"/>
    <property type="match status" value="1"/>
</dbReference>
<gene>
    <name evidence="12" type="ORF">LUZ61_019578</name>
</gene>
<protein>
    <recommendedName>
        <fullName evidence="11">FAS1 domain-containing protein</fullName>
    </recommendedName>
</protein>
<keyword evidence="7" id="KW-0449">Lipoprotein</keyword>
<dbReference type="InterPro" id="IPR036378">
    <property type="entry name" value="FAS1_dom_sf"/>
</dbReference>
<feature type="transmembrane region" description="Helical" evidence="9">
    <location>
        <begin position="397"/>
        <end position="420"/>
    </location>
</feature>
<keyword evidence="9" id="KW-1133">Transmembrane helix</keyword>
<name>A0AAD5ZBE2_9POAL</name>
<evidence type="ECO:0000256" key="6">
    <source>
        <dbReference type="ARBA" id="ARBA00023136"/>
    </source>
</evidence>
<dbReference type="Pfam" id="PF02469">
    <property type="entry name" value="Fasciclin"/>
    <property type="match status" value="1"/>
</dbReference>
<evidence type="ECO:0000256" key="7">
    <source>
        <dbReference type="ARBA" id="ARBA00023288"/>
    </source>
</evidence>
<accession>A0AAD5ZBE2</accession>
<dbReference type="PANTHER" id="PTHR32382:SF5">
    <property type="entry name" value="FASCICLIN-LIKE ARABINOGALACTAN PROTEIN 8"/>
    <property type="match status" value="1"/>
</dbReference>
<dbReference type="SUPFAM" id="SSF82153">
    <property type="entry name" value="FAS1 domain"/>
    <property type="match status" value="2"/>
</dbReference>
<keyword evidence="5 10" id="KW-0732">Signal</keyword>
<dbReference type="SMART" id="SM00554">
    <property type="entry name" value="FAS1"/>
    <property type="match status" value="1"/>
</dbReference>
<evidence type="ECO:0000256" key="9">
    <source>
        <dbReference type="SAM" id="Phobius"/>
    </source>
</evidence>
<comment type="similarity">
    <text evidence="2">Belongs to the fasciclin-like AGP family.</text>
</comment>
<sequence>MASTKAAILIPILLLSSLLIHTTQARNITEILDGYPDYALYNSYLTKTKVCDEINAHETVTCLVLSDSAMSSLVTAAKQSLAGIKNALRLLTLLDYFDPQKLHDLPSGTTLTTTLYQTTGNAPGNLGFINITNLRGGKVGFAAAAPGSKFDASYVKSVKQFPSNFSVIEISDPITYPGLLDATSASTANITALLEKAGCKTFASLLASSGVLKIYQSQMDKGLTLFAPNDDAFQAPGAPDLSTLSSADLVTLLQYHALPEYAPKSSLPAKSGPIQTLASSAAGKYDMSVVSQGEDVSLDTGVDKSRVASTVLDDTPVCILTVDSLLLPVELFGGAPAPAPGPASETPVPAPAPDALAPAPVSKKHRLHHSPPAPPMESPAEAPSKAAADKADVKKGAAAAVGPLGFLAAIMSCFVLGNLIM</sequence>
<dbReference type="FunFam" id="2.30.180.10:FF:000008">
    <property type="entry name" value="Fasciclin-like arabinogalactan protein 10"/>
    <property type="match status" value="1"/>
</dbReference>
<evidence type="ECO:0000313" key="12">
    <source>
        <dbReference type="EMBL" id="KAJ3690414.1"/>
    </source>
</evidence>
<evidence type="ECO:0000256" key="2">
    <source>
        <dbReference type="ARBA" id="ARBA00007843"/>
    </source>
</evidence>
<keyword evidence="9" id="KW-0812">Transmembrane</keyword>
<dbReference type="InterPro" id="IPR000782">
    <property type="entry name" value="FAS1_domain"/>
</dbReference>
<feature type="region of interest" description="Disordered" evidence="8">
    <location>
        <begin position="338"/>
        <end position="388"/>
    </location>
</feature>
<reference evidence="12 13" key="1">
    <citation type="journal article" date="2022" name="Cell">
        <title>Repeat-based holocentromeres influence genome architecture and karyotype evolution.</title>
        <authorList>
            <person name="Hofstatter P.G."/>
            <person name="Thangavel G."/>
            <person name="Lux T."/>
            <person name="Neumann P."/>
            <person name="Vondrak T."/>
            <person name="Novak P."/>
            <person name="Zhang M."/>
            <person name="Costa L."/>
            <person name="Castellani M."/>
            <person name="Scott A."/>
            <person name="Toegelov H."/>
            <person name="Fuchs J."/>
            <person name="Mata-Sucre Y."/>
            <person name="Dias Y."/>
            <person name="Vanzela A.L.L."/>
            <person name="Huettel B."/>
            <person name="Almeida C.C.S."/>
            <person name="Simkova H."/>
            <person name="Souza G."/>
            <person name="Pedrosa-Harand A."/>
            <person name="Macas J."/>
            <person name="Mayer K.F.X."/>
            <person name="Houben A."/>
            <person name="Marques A."/>
        </authorList>
    </citation>
    <scope>NUCLEOTIDE SEQUENCE [LARGE SCALE GENOMIC DNA]</scope>
    <source>
        <strain evidence="12">RhyTen1mFocal</strain>
    </source>
</reference>
<evidence type="ECO:0000256" key="4">
    <source>
        <dbReference type="ARBA" id="ARBA00022622"/>
    </source>
</evidence>
<dbReference type="GO" id="GO:0005886">
    <property type="term" value="C:plasma membrane"/>
    <property type="evidence" value="ECO:0007669"/>
    <property type="project" value="UniProtKB-SubCell"/>
</dbReference>
<feature type="chain" id="PRO_5042086558" description="FAS1 domain-containing protein" evidence="10">
    <location>
        <begin position="26"/>
        <end position="421"/>
    </location>
</feature>
<keyword evidence="3" id="KW-1003">Cell membrane</keyword>
<dbReference type="EMBL" id="JAMRDG010000002">
    <property type="protein sequence ID" value="KAJ3690414.1"/>
    <property type="molecule type" value="Genomic_DNA"/>
</dbReference>
<evidence type="ECO:0000313" key="13">
    <source>
        <dbReference type="Proteomes" id="UP001210211"/>
    </source>
</evidence>
<evidence type="ECO:0000256" key="5">
    <source>
        <dbReference type="ARBA" id="ARBA00022729"/>
    </source>
</evidence>